<feature type="transmembrane region" description="Helical" evidence="2">
    <location>
        <begin position="515"/>
        <end position="538"/>
    </location>
</feature>
<keyword evidence="5" id="KW-1185">Reference proteome</keyword>
<name>A0AAV2I5P2_LYMST</name>
<proteinExistence type="predicted"/>
<protein>
    <submittedName>
        <fullName evidence="4">Uncharacterized protein</fullName>
    </submittedName>
</protein>
<feature type="transmembrane region" description="Helical" evidence="2">
    <location>
        <begin position="213"/>
        <end position="232"/>
    </location>
</feature>
<feature type="transmembrane region" description="Helical" evidence="2">
    <location>
        <begin position="559"/>
        <end position="580"/>
    </location>
</feature>
<organism evidence="4 5">
    <name type="scientific">Lymnaea stagnalis</name>
    <name type="common">Great pond snail</name>
    <name type="synonym">Helix stagnalis</name>
    <dbReference type="NCBI Taxonomy" id="6523"/>
    <lineage>
        <taxon>Eukaryota</taxon>
        <taxon>Metazoa</taxon>
        <taxon>Spiralia</taxon>
        <taxon>Lophotrochozoa</taxon>
        <taxon>Mollusca</taxon>
        <taxon>Gastropoda</taxon>
        <taxon>Heterobranchia</taxon>
        <taxon>Euthyneura</taxon>
        <taxon>Panpulmonata</taxon>
        <taxon>Hygrophila</taxon>
        <taxon>Lymnaeoidea</taxon>
        <taxon>Lymnaeidae</taxon>
        <taxon>Lymnaea</taxon>
    </lineage>
</organism>
<sequence length="897" mass="103289">MTQKVTEIPAHLLCCVVTLYLCLLPPTDSQKPAPPCSFILQNNKTMLEKLAYDFDKESSTVILEYAIRFSSTDDAEGFINRSSHDTFEPLRWYRTQGTHSSELLLSYELYFGYLKHILDLNVKKVDIELMVIPPGCFMEVEQEKAEALLEDYLLKDFNLDSSSVKHSFKLSEDVEICSTKLDVRNIWAALSYRCCGYDEKDHVYCKYVSASNWMIALFFFIISVTVILALYFPAMIFKPNSKDEYDFIPAKGSEIKFVMKVTTDENINVKTIPIIKLDTRDDRMKQFQQDIEQKLRASMDSPQPSNGQNTNECHNFEVCVKRARVKISMKKVFIMYRTTFSLFRNALDFYFKNENHQGCCENKTCSKLYLGLKRFMKIILILSILASPSYPLARILCTDELWFRKVVSAYSQRGYSESVYFHWRVPAIAGMWLTAFFYSMCLLHALSLSICTYSSHDTGTIYTSLSDFKEIKISIARSMRKKLKRLFRLGQGKFCVSISQRVFIFSAVLFSPIAFIIYFILTTPLGLIVCTFFRFCWCRCKTSAAGKCNDCKICKCIRIAQWFTFCWVAFVLICGVNYLVNTVAVLIITAIVNGSAIYSIIPITILLLVYIRDCFLEVKTPYNVFMKSLLMTDTCKRLYFNSEDAIQQNSHPGTALKEKKSTTCLLKWCEERKDPLFEVRKNKLRVKLKHPFVYLKEKTMSMKFFLHCATMKCMGAPGTLWNNYEKAGIRFLKIGLFIIFVFLVVMAYGYVSYISPLNQVFITFVAGLLPLLISKFSSSDKNNVHIDSSDQIFLKEFKEKIESFSQKFVLEDFIDAEMTALKDEPEKLDLILISSNAAKETITSTPTASPEEFQRQQSRETCESNQATSDTDRTVIKVQSKDDVTWSRVEKKGNPIL</sequence>
<accession>A0AAV2I5P2</accession>
<evidence type="ECO:0000313" key="5">
    <source>
        <dbReference type="Proteomes" id="UP001497497"/>
    </source>
</evidence>
<feature type="transmembrane region" description="Helical" evidence="2">
    <location>
        <begin position="586"/>
        <end position="611"/>
    </location>
</feature>
<keyword evidence="3" id="KW-0732">Signal</keyword>
<keyword evidence="2" id="KW-1133">Transmembrane helix</keyword>
<feature type="compositionally biased region" description="Basic and acidic residues" evidence="1">
    <location>
        <begin position="852"/>
        <end position="862"/>
    </location>
</feature>
<feature type="transmembrane region" description="Helical" evidence="2">
    <location>
        <begin position="425"/>
        <end position="446"/>
    </location>
</feature>
<dbReference type="Proteomes" id="UP001497497">
    <property type="component" value="Unassembled WGS sequence"/>
</dbReference>
<gene>
    <name evidence="4" type="ORF">GSLYS_00015035001</name>
</gene>
<evidence type="ECO:0000256" key="2">
    <source>
        <dbReference type="SAM" id="Phobius"/>
    </source>
</evidence>
<feature type="signal peptide" evidence="3">
    <location>
        <begin position="1"/>
        <end position="29"/>
    </location>
</feature>
<feature type="transmembrane region" description="Helical" evidence="2">
    <location>
        <begin position="731"/>
        <end position="751"/>
    </location>
</feature>
<dbReference type="AlphaFoldDB" id="A0AAV2I5P2"/>
<evidence type="ECO:0000256" key="3">
    <source>
        <dbReference type="SAM" id="SignalP"/>
    </source>
</evidence>
<feature type="chain" id="PRO_5043337546" evidence="3">
    <location>
        <begin position="30"/>
        <end position="897"/>
    </location>
</feature>
<keyword evidence="2" id="KW-0472">Membrane</keyword>
<feature type="region of interest" description="Disordered" evidence="1">
    <location>
        <begin position="842"/>
        <end position="873"/>
    </location>
</feature>
<evidence type="ECO:0000256" key="1">
    <source>
        <dbReference type="SAM" id="MobiDB-lite"/>
    </source>
</evidence>
<dbReference type="EMBL" id="CAXITT010000431">
    <property type="protein sequence ID" value="CAL1541429.1"/>
    <property type="molecule type" value="Genomic_DNA"/>
</dbReference>
<keyword evidence="2" id="KW-0812">Transmembrane</keyword>
<reference evidence="4 5" key="1">
    <citation type="submission" date="2024-04" db="EMBL/GenBank/DDBJ databases">
        <authorList>
            <consortium name="Genoscope - CEA"/>
            <person name="William W."/>
        </authorList>
    </citation>
    <scope>NUCLEOTIDE SEQUENCE [LARGE SCALE GENOMIC DNA]</scope>
</reference>
<feature type="transmembrane region" description="Helical" evidence="2">
    <location>
        <begin position="486"/>
        <end position="509"/>
    </location>
</feature>
<comment type="caution">
    <text evidence="4">The sequence shown here is derived from an EMBL/GenBank/DDBJ whole genome shotgun (WGS) entry which is preliminary data.</text>
</comment>
<evidence type="ECO:0000313" key="4">
    <source>
        <dbReference type="EMBL" id="CAL1541429.1"/>
    </source>
</evidence>